<organism evidence="2 3">
    <name type="scientific">Dactylosporangium siamense</name>
    <dbReference type="NCBI Taxonomy" id="685454"/>
    <lineage>
        <taxon>Bacteria</taxon>
        <taxon>Bacillati</taxon>
        <taxon>Actinomycetota</taxon>
        <taxon>Actinomycetes</taxon>
        <taxon>Micromonosporales</taxon>
        <taxon>Micromonosporaceae</taxon>
        <taxon>Dactylosporangium</taxon>
    </lineage>
</organism>
<feature type="coiled-coil region" evidence="1">
    <location>
        <begin position="377"/>
        <end position="421"/>
    </location>
</feature>
<proteinExistence type="predicted"/>
<dbReference type="Gene3D" id="3.40.50.300">
    <property type="entry name" value="P-loop containing nucleotide triphosphate hydrolases"/>
    <property type="match status" value="1"/>
</dbReference>
<sequence>MIGLRAHGIRLRRLRLHSGDRTYDVDFRAPDDAPRPLSVLAGAFSTGKTTILEFVDYCLGASDHPRHPEIMPKVRAATLEVELSGSPYLIERAVGEPSMYAYVRAGRLDEPGATPPVRRPLRPASHPESLSTLLLSHCKLEGVRLRDTLHQQQPGGVDTDPLSFRDLMWLCFLPNERLDDKDLLFRSVPMKHLKLRQVVDVVFDVHDDHSVEVGRRIRAVESELSAARAAYRAAEQIVDEQHTGDREHLEALHRTAKDELAACAQALAALDAQARADTMFAEDLRERHRGTAVAARHAAAGLRDRETSLQRMLALHGSYADDVAKWTMLAEADHLFEPMRVSACPSCLAPLAGGEERCPACLLPMTDGGSVDVTAELRSAKTRLAELNRYLEELQDELPRLRDAAERTQEAEARAAAEVDEATAHTITPFLAQRDALARRREEAAATLQRALSGLRLVQSLERRAAGILHQMDQVAAYREELAAAGPQARRADRTAVVRRVSARYREILQEWRYPKLADAYLAEDLTPYMRGEPYTAASSGGRTLIALAWQLALFEIAWESRSSHPGFLMLDSPQKNLGVAGDLADSLTIERIYRHLEQWLAGRGGGAQIVVADNAPPPAAADDVVVRFSRRPEQPPYGLIDDETS</sequence>
<name>A0A919UAX3_9ACTN</name>
<dbReference type="Proteomes" id="UP000660611">
    <property type="component" value="Unassembled WGS sequence"/>
</dbReference>
<evidence type="ECO:0000313" key="3">
    <source>
        <dbReference type="Proteomes" id="UP000660611"/>
    </source>
</evidence>
<dbReference type="AlphaFoldDB" id="A0A919UAX3"/>
<reference evidence="2" key="1">
    <citation type="submission" date="2021-01" db="EMBL/GenBank/DDBJ databases">
        <title>Whole genome shotgun sequence of Dactylosporangium siamense NBRC 106093.</title>
        <authorList>
            <person name="Komaki H."/>
            <person name="Tamura T."/>
        </authorList>
    </citation>
    <scope>NUCLEOTIDE SEQUENCE</scope>
    <source>
        <strain evidence="2">NBRC 106093</strain>
    </source>
</reference>
<dbReference type="SUPFAM" id="SSF52540">
    <property type="entry name" value="P-loop containing nucleoside triphosphate hydrolases"/>
    <property type="match status" value="1"/>
</dbReference>
<accession>A0A919UAX3</accession>
<keyword evidence="3" id="KW-1185">Reference proteome</keyword>
<comment type="caution">
    <text evidence="2">The sequence shown here is derived from an EMBL/GenBank/DDBJ whole genome shotgun (WGS) entry which is preliminary data.</text>
</comment>
<protein>
    <submittedName>
        <fullName evidence="2">Uncharacterized protein</fullName>
    </submittedName>
</protein>
<keyword evidence="1" id="KW-0175">Coiled coil</keyword>
<dbReference type="InterPro" id="IPR027417">
    <property type="entry name" value="P-loop_NTPase"/>
</dbReference>
<evidence type="ECO:0000313" key="2">
    <source>
        <dbReference type="EMBL" id="GIG48507.1"/>
    </source>
</evidence>
<gene>
    <name evidence="2" type="ORF">Dsi01nite_065480</name>
</gene>
<dbReference type="EMBL" id="BONQ01000105">
    <property type="protein sequence ID" value="GIG48507.1"/>
    <property type="molecule type" value="Genomic_DNA"/>
</dbReference>
<evidence type="ECO:0000256" key="1">
    <source>
        <dbReference type="SAM" id="Coils"/>
    </source>
</evidence>
<dbReference type="RefSeq" id="WP_203850215.1">
    <property type="nucleotide sequence ID" value="NZ_BAAAVW010000003.1"/>
</dbReference>